<evidence type="ECO:0000256" key="3">
    <source>
        <dbReference type="ARBA" id="ARBA00022691"/>
    </source>
</evidence>
<dbReference type="InterPro" id="IPR001525">
    <property type="entry name" value="C5_MeTfrase"/>
</dbReference>
<dbReference type="PROSITE" id="PS51679">
    <property type="entry name" value="SAM_MT_C5"/>
    <property type="match status" value="1"/>
</dbReference>
<dbReference type="EMBL" id="JAVDYF010000001">
    <property type="protein sequence ID" value="MDR7355284.1"/>
    <property type="molecule type" value="Genomic_DNA"/>
</dbReference>
<dbReference type="Gene3D" id="3.90.120.10">
    <property type="entry name" value="DNA Methylase, subunit A, domain 2"/>
    <property type="match status" value="1"/>
</dbReference>
<dbReference type="PROSITE" id="PS00094">
    <property type="entry name" value="C5_MTASE_1"/>
    <property type="match status" value="1"/>
</dbReference>
<dbReference type="Gene3D" id="3.40.50.150">
    <property type="entry name" value="Vaccinia Virus protein VP39"/>
    <property type="match status" value="1"/>
</dbReference>
<keyword evidence="9" id="KW-1185">Reference proteome</keyword>
<dbReference type="PANTHER" id="PTHR10629">
    <property type="entry name" value="CYTOSINE-SPECIFIC METHYLTRANSFERASE"/>
    <property type="match status" value="1"/>
</dbReference>
<evidence type="ECO:0000313" key="8">
    <source>
        <dbReference type="EMBL" id="MDR7355284.1"/>
    </source>
</evidence>
<dbReference type="PANTHER" id="PTHR10629:SF52">
    <property type="entry name" value="DNA (CYTOSINE-5)-METHYLTRANSFERASE 1"/>
    <property type="match status" value="1"/>
</dbReference>
<keyword evidence="1 5" id="KW-0489">Methyltransferase</keyword>
<dbReference type="Pfam" id="PF00145">
    <property type="entry name" value="DNA_methylase"/>
    <property type="match status" value="1"/>
</dbReference>
<evidence type="ECO:0000256" key="7">
    <source>
        <dbReference type="RuleBase" id="RU000417"/>
    </source>
</evidence>
<dbReference type="InterPro" id="IPR029063">
    <property type="entry name" value="SAM-dependent_MTases_sf"/>
</dbReference>
<reference evidence="8 9" key="1">
    <citation type="submission" date="2023-07" db="EMBL/GenBank/DDBJ databases">
        <title>Sequencing the genomes of 1000 actinobacteria strains.</title>
        <authorList>
            <person name="Klenk H.-P."/>
        </authorList>
    </citation>
    <scope>NUCLEOTIDE SEQUENCE [LARGE SCALE GENOMIC DNA]</scope>
    <source>
        <strain evidence="8 9">DSM 44508</strain>
    </source>
</reference>
<dbReference type="InterPro" id="IPR031303">
    <property type="entry name" value="C5_meth_CS"/>
</dbReference>
<protein>
    <recommendedName>
        <fullName evidence="7">Cytosine-specific methyltransferase</fullName>
        <ecNumber evidence="7">2.1.1.37</ecNumber>
    </recommendedName>
</protein>
<dbReference type="EC" id="2.1.1.37" evidence="7"/>
<dbReference type="PROSITE" id="PS00095">
    <property type="entry name" value="C5_MTASE_2"/>
    <property type="match status" value="1"/>
</dbReference>
<name>A0ABU2B9I1_9CORY</name>
<dbReference type="GO" id="GO:0003886">
    <property type="term" value="F:DNA (cytosine-5-)-methyltransferase activity"/>
    <property type="evidence" value="ECO:0007669"/>
    <property type="project" value="UniProtKB-EC"/>
</dbReference>
<comment type="similarity">
    <text evidence="5 6">Belongs to the class I-like SAM-binding methyltransferase superfamily. C5-methyltransferase family.</text>
</comment>
<dbReference type="PRINTS" id="PR00105">
    <property type="entry name" value="C5METTRFRASE"/>
</dbReference>
<dbReference type="SUPFAM" id="SSF53335">
    <property type="entry name" value="S-adenosyl-L-methionine-dependent methyltransferases"/>
    <property type="match status" value="1"/>
</dbReference>
<keyword evidence="2 5" id="KW-0808">Transferase</keyword>
<dbReference type="GO" id="GO:0032259">
    <property type="term" value="P:methylation"/>
    <property type="evidence" value="ECO:0007669"/>
    <property type="project" value="UniProtKB-KW"/>
</dbReference>
<evidence type="ECO:0000256" key="5">
    <source>
        <dbReference type="PROSITE-ProRule" id="PRU01016"/>
    </source>
</evidence>
<proteinExistence type="inferred from homology"/>
<evidence type="ECO:0000256" key="2">
    <source>
        <dbReference type="ARBA" id="ARBA00022679"/>
    </source>
</evidence>
<evidence type="ECO:0000256" key="4">
    <source>
        <dbReference type="ARBA" id="ARBA00022747"/>
    </source>
</evidence>
<dbReference type="NCBIfam" id="TIGR00675">
    <property type="entry name" value="dcm"/>
    <property type="match status" value="1"/>
</dbReference>
<keyword evidence="4" id="KW-0680">Restriction system</keyword>
<sequence length="376" mass="40364">MSSSVFVDSKFSTACGVNTLRGSFGKMAGVNSNENLPLLSSLEICAGAGGQALGLERAGFSHAAVVEIDNWAAETLRLNRAKAGPHGPWPVFEMDVHDFDGAAYTNSIDLFAGGVPCPPFSVAGKQLGAEDERDLFPRALELISQINPRAVLLENVKGLAQKRFDSYRQEIISTLDALGYSVFWRLVYASDFGVPQLRPRFILVALKHEYADYFCWPERVSDPPSVGEALEKLMGANGWPGAKLWAQQATSIAPTLVGGSKKHGGPDVGPSRAREAWKKLGVKGSSIAEEPPHEDFPVGDEDNLPRLTVPMGGVIQGFPEDWQWAGGKTAQWRQVGNAFPPPVAAAIGCAIRDALHKVELAQDQCPAAASSIPIFT</sequence>
<feature type="active site" evidence="5">
    <location>
        <position position="117"/>
    </location>
</feature>
<evidence type="ECO:0000313" key="9">
    <source>
        <dbReference type="Proteomes" id="UP001183619"/>
    </source>
</evidence>
<organism evidence="8 9">
    <name type="scientific">Corynebacterium felinum</name>
    <dbReference type="NCBI Taxonomy" id="131318"/>
    <lineage>
        <taxon>Bacteria</taxon>
        <taxon>Bacillati</taxon>
        <taxon>Actinomycetota</taxon>
        <taxon>Actinomycetes</taxon>
        <taxon>Mycobacteriales</taxon>
        <taxon>Corynebacteriaceae</taxon>
        <taxon>Corynebacterium</taxon>
    </lineage>
</organism>
<dbReference type="Proteomes" id="UP001183619">
    <property type="component" value="Unassembled WGS sequence"/>
</dbReference>
<comment type="caution">
    <text evidence="8">The sequence shown here is derived from an EMBL/GenBank/DDBJ whole genome shotgun (WGS) entry which is preliminary data.</text>
</comment>
<dbReference type="InterPro" id="IPR050390">
    <property type="entry name" value="C5-Methyltransferase"/>
</dbReference>
<dbReference type="InterPro" id="IPR018117">
    <property type="entry name" value="C5_DNA_meth_AS"/>
</dbReference>
<evidence type="ECO:0000256" key="1">
    <source>
        <dbReference type="ARBA" id="ARBA00022603"/>
    </source>
</evidence>
<evidence type="ECO:0000256" key="6">
    <source>
        <dbReference type="RuleBase" id="RU000416"/>
    </source>
</evidence>
<dbReference type="CDD" id="cd00315">
    <property type="entry name" value="Cyt_C5_DNA_methylase"/>
    <property type="match status" value="1"/>
</dbReference>
<accession>A0ABU2B9I1</accession>
<gene>
    <name evidence="8" type="ORF">J2S37_001822</name>
</gene>
<comment type="catalytic activity">
    <reaction evidence="7">
        <text>a 2'-deoxycytidine in DNA + S-adenosyl-L-methionine = a 5-methyl-2'-deoxycytidine in DNA + S-adenosyl-L-homocysteine + H(+)</text>
        <dbReference type="Rhea" id="RHEA:13681"/>
        <dbReference type="Rhea" id="RHEA-COMP:11369"/>
        <dbReference type="Rhea" id="RHEA-COMP:11370"/>
        <dbReference type="ChEBI" id="CHEBI:15378"/>
        <dbReference type="ChEBI" id="CHEBI:57856"/>
        <dbReference type="ChEBI" id="CHEBI:59789"/>
        <dbReference type="ChEBI" id="CHEBI:85452"/>
        <dbReference type="ChEBI" id="CHEBI:85454"/>
        <dbReference type="EC" id="2.1.1.37"/>
    </reaction>
</comment>
<keyword evidence="3 5" id="KW-0949">S-adenosyl-L-methionine</keyword>